<evidence type="ECO:0000256" key="2">
    <source>
        <dbReference type="ARBA" id="ARBA00005569"/>
    </source>
</evidence>
<organism evidence="11 12">
    <name type="scientific">Microdochium trichocladiopsis</name>
    <dbReference type="NCBI Taxonomy" id="1682393"/>
    <lineage>
        <taxon>Eukaryota</taxon>
        <taxon>Fungi</taxon>
        <taxon>Dikarya</taxon>
        <taxon>Ascomycota</taxon>
        <taxon>Pezizomycotina</taxon>
        <taxon>Sordariomycetes</taxon>
        <taxon>Xylariomycetidae</taxon>
        <taxon>Xylariales</taxon>
        <taxon>Microdochiaceae</taxon>
        <taxon>Microdochium</taxon>
    </lineage>
</organism>
<name>A0A9P9BMB5_9PEZI</name>
<feature type="compositionally biased region" description="Polar residues" evidence="8">
    <location>
        <begin position="27"/>
        <end position="36"/>
    </location>
</feature>
<dbReference type="Gene3D" id="1.20.58.1380">
    <property type="match status" value="1"/>
</dbReference>
<evidence type="ECO:0000256" key="3">
    <source>
        <dbReference type="ARBA" id="ARBA00022448"/>
    </source>
</evidence>
<dbReference type="GO" id="GO:0006606">
    <property type="term" value="P:protein import into nucleus"/>
    <property type="evidence" value="ECO:0007669"/>
    <property type="project" value="TreeGrafter"/>
</dbReference>
<dbReference type="Gene3D" id="2.130.10.10">
    <property type="entry name" value="YVTN repeat-like/Quinoprotein amine dehydrogenase"/>
    <property type="match status" value="1"/>
</dbReference>
<evidence type="ECO:0000256" key="5">
    <source>
        <dbReference type="ARBA" id="ARBA00022927"/>
    </source>
</evidence>
<feature type="compositionally biased region" description="Basic residues" evidence="8">
    <location>
        <begin position="1376"/>
        <end position="1390"/>
    </location>
</feature>
<dbReference type="Pfam" id="PF03177">
    <property type="entry name" value="Nucleoporin_C"/>
    <property type="match status" value="1"/>
</dbReference>
<evidence type="ECO:0000256" key="8">
    <source>
        <dbReference type="SAM" id="MobiDB-lite"/>
    </source>
</evidence>
<comment type="subcellular location">
    <subcellularLocation>
        <location evidence="1">Nucleus envelope</location>
    </subcellularLocation>
</comment>
<dbReference type="InterPro" id="IPR007187">
    <property type="entry name" value="Nucleoporin_Nup133/Nup155_C"/>
</dbReference>
<dbReference type="GO" id="GO:0000972">
    <property type="term" value="P:transcription-dependent tethering of RNA polymerase II gene DNA at nuclear periphery"/>
    <property type="evidence" value="ECO:0007669"/>
    <property type="project" value="TreeGrafter"/>
</dbReference>
<feature type="domain" description="Nucleoporin Nup133/Nup155-like N-terminal" evidence="10">
    <location>
        <begin position="118"/>
        <end position="574"/>
    </location>
</feature>
<feature type="compositionally biased region" description="Basic and acidic residues" evidence="8">
    <location>
        <begin position="91"/>
        <end position="110"/>
    </location>
</feature>
<keyword evidence="4" id="KW-0509">mRNA transport</keyword>
<reference evidence="11" key="1">
    <citation type="journal article" date="2021" name="Nat. Commun.">
        <title>Genetic determinants of endophytism in the Arabidopsis root mycobiome.</title>
        <authorList>
            <person name="Mesny F."/>
            <person name="Miyauchi S."/>
            <person name="Thiergart T."/>
            <person name="Pickel B."/>
            <person name="Atanasova L."/>
            <person name="Karlsson M."/>
            <person name="Huettel B."/>
            <person name="Barry K.W."/>
            <person name="Haridas S."/>
            <person name="Chen C."/>
            <person name="Bauer D."/>
            <person name="Andreopoulos W."/>
            <person name="Pangilinan J."/>
            <person name="LaButti K."/>
            <person name="Riley R."/>
            <person name="Lipzen A."/>
            <person name="Clum A."/>
            <person name="Drula E."/>
            <person name="Henrissat B."/>
            <person name="Kohler A."/>
            <person name="Grigoriev I.V."/>
            <person name="Martin F.M."/>
            <person name="Hacquard S."/>
        </authorList>
    </citation>
    <scope>NUCLEOTIDE SEQUENCE</scope>
    <source>
        <strain evidence="11">MPI-CAGE-CH-0230</strain>
    </source>
</reference>
<feature type="compositionally biased region" description="Polar residues" evidence="8">
    <location>
        <begin position="1"/>
        <end position="17"/>
    </location>
</feature>
<keyword evidence="5" id="KW-0653">Protein transport</keyword>
<evidence type="ECO:0000256" key="1">
    <source>
        <dbReference type="ARBA" id="ARBA00004259"/>
    </source>
</evidence>
<comment type="caution">
    <text evidence="11">The sequence shown here is derived from an EMBL/GenBank/DDBJ whole genome shotgun (WGS) entry which is preliminary data.</text>
</comment>
<feature type="region of interest" description="Disordered" evidence="8">
    <location>
        <begin position="78"/>
        <end position="115"/>
    </location>
</feature>
<sequence>MFSPSQHNGSDRASTGPMTRGRRRQRPQSTDNSVQQPKAKRQRVPLNEQTFVNPDANIPPPRDNYEVKAAKFPSVDIKQDGIEAELPQRQPSRELSVRSKKTRPADRVNKGDGSTLLTTNSAFEVRKLPALPERLKHDATSQQHGSLDNSTGYALSVSHTHAIVWLYTAASQTPESFTFTLPQPSRHASDPLPIGSLVSPSASSSEPGLVVVMPTTGKIAYWESISSATTFDFMRQQRNGLEDSVTGMFSGETIIQLVNAESSAGFILTFSSGRLAYLSVRDSHGRPKISTQFLRTSLGPASSGFFGSIRHALSSAAQGDLAAVRAERYVNPGESTVVAATSKGKLHAWRIHRGGHHDVLAEVDARADILESIHEHDQESSKYSAESFKVLDFCFVSRNVEPRYAEKSELAQPQDGFEHLLLLTSMTRKSASRFVLVEVSISTNHPEPSVNVGMVRRITAYNCMLKSPAVEQPRLYLPKPNMVAFLVFSHAVVIASIAAPLESPDAQILVDSHVLSTTYEDVVDFRAGTAAEVIGSGLEEPHHFNTSSEEARQSRVKAKNPAVVLLLRGYGTIRISVSDVERFASETPPTTTAKSKLEQAVFFGVKDDSPLVFDFPREQPFSDAEYGQAALALSREILASRGQHLSTVAARVDVNIRERIRYLEKLMYHMQAIGIKLDRKTKWTLLWNAEKMFVAGTVWRKHEAFTSARAESGRKSLVAEVVEYIRKEQGSIPDPEKGEVDQVRHWFIRDIHDMELFLAWAYEVIKYNSRANLDPSSLTRFIFESCDVYNSAIRDAWRFRRDNLGLYGLSDEKIENGIIASDYAGLPLPWTCHPFITNNVKRQLELATEWVRQNWAAQSEAERAKQPLIVQTRELLPQVTEVYLTALQELSRSFLASDDPAQLADGHKYEGIYKLDRHDKIVGLAKSENWQAAIVIAEHHRSLPALAEILTREIDAMKENQLAEGLNQEQIDAIEVVISEKELKVKECFDKYGEAFAFPFYDYLFSTYGIDALLEYPGDRKYKTLFFRDRPELAKVSWINDIISEEDVDHAANTLVELGLTKEQQLWNKKIELSLGKLARLAEVSSRPSSKASHGAQDASVNAVAADARMDAIDRELAIITIQNDLYNTQIRPVISTALDEQTELDLALEAFPIHGLPKKYKILTQIFEDALTRLLKHEALDPLTLIDLLTLIKLSPDTIEDLPDQFFLALQVARNGLAGDERVQAERLIWRRCYLRADWKEVNDTSRKNDDDVVTYISQSDLFALLCTLYASGHQGDGVTYHRVSPSEALGVYTETLDRRWEKADKGARDKVLEAMRWEDSILRKHVEKHRLDQWAQETRKYAEDAVDSQYDRQTAIGGTADSTPRSPQVLVPKSPKKSPKKSPVKRQTRAAAANHATVQNGTAH</sequence>
<keyword evidence="3" id="KW-0813">Transport</keyword>
<gene>
    <name evidence="11" type="ORF">B0I36DRAFT_386445</name>
</gene>
<protein>
    <submittedName>
        <fullName evidence="11">Nup133 N terminal like-domain-containing protein</fullName>
    </submittedName>
</protein>
<feature type="region of interest" description="Disordered" evidence="8">
    <location>
        <begin position="1"/>
        <end position="65"/>
    </location>
</feature>
<dbReference type="InterPro" id="IPR037624">
    <property type="entry name" value="Nup133-like"/>
</dbReference>
<evidence type="ECO:0000259" key="9">
    <source>
        <dbReference type="Pfam" id="PF03177"/>
    </source>
</evidence>
<evidence type="ECO:0000256" key="4">
    <source>
        <dbReference type="ARBA" id="ARBA00022816"/>
    </source>
</evidence>
<keyword evidence="6" id="KW-0811">Translocation</keyword>
<dbReference type="GO" id="GO:0016973">
    <property type="term" value="P:poly(A)+ mRNA export from nucleus"/>
    <property type="evidence" value="ECO:0007669"/>
    <property type="project" value="TreeGrafter"/>
</dbReference>
<dbReference type="GO" id="GO:0017056">
    <property type="term" value="F:structural constituent of nuclear pore"/>
    <property type="evidence" value="ECO:0007669"/>
    <property type="project" value="InterPro"/>
</dbReference>
<dbReference type="EMBL" id="JAGTJQ010000008">
    <property type="protein sequence ID" value="KAH7026113.1"/>
    <property type="molecule type" value="Genomic_DNA"/>
</dbReference>
<evidence type="ECO:0000259" key="10">
    <source>
        <dbReference type="Pfam" id="PF08801"/>
    </source>
</evidence>
<dbReference type="PANTHER" id="PTHR13405:SF11">
    <property type="entry name" value="NUCLEAR PORE COMPLEX PROTEIN NUP133"/>
    <property type="match status" value="1"/>
</dbReference>
<evidence type="ECO:0000313" key="12">
    <source>
        <dbReference type="Proteomes" id="UP000756346"/>
    </source>
</evidence>
<dbReference type="OrthoDB" id="103454at2759"/>
<dbReference type="Pfam" id="PF08801">
    <property type="entry name" value="Nucleoporin_N"/>
    <property type="match status" value="1"/>
</dbReference>
<evidence type="ECO:0000256" key="6">
    <source>
        <dbReference type="ARBA" id="ARBA00023010"/>
    </source>
</evidence>
<feature type="region of interest" description="Disordered" evidence="8">
    <location>
        <begin position="1357"/>
        <end position="1406"/>
    </location>
</feature>
<keyword evidence="7" id="KW-0539">Nucleus</keyword>
<dbReference type="FunFam" id="2.130.10.10:FF:001057">
    <property type="entry name" value="Nuclear pore complex subunit Nup133, putative"/>
    <property type="match status" value="1"/>
</dbReference>
<dbReference type="InterPro" id="IPR015943">
    <property type="entry name" value="WD40/YVTN_repeat-like_dom_sf"/>
</dbReference>
<dbReference type="GeneID" id="70190658"/>
<dbReference type="RefSeq" id="XP_046009330.1">
    <property type="nucleotide sequence ID" value="XM_046161112.1"/>
</dbReference>
<dbReference type="InterPro" id="IPR014908">
    <property type="entry name" value="Nucleoporin_Nup133/Nup155_N"/>
</dbReference>
<proteinExistence type="inferred from homology"/>
<keyword evidence="12" id="KW-1185">Reference proteome</keyword>
<dbReference type="SUPFAM" id="SSF117289">
    <property type="entry name" value="Nucleoporin domain"/>
    <property type="match status" value="1"/>
</dbReference>
<dbReference type="PANTHER" id="PTHR13405">
    <property type="entry name" value="NUCLEAR PORE COMPLEX PROTEIN NUP133"/>
    <property type="match status" value="1"/>
</dbReference>
<dbReference type="GO" id="GO:0031080">
    <property type="term" value="C:nuclear pore outer ring"/>
    <property type="evidence" value="ECO:0007669"/>
    <property type="project" value="TreeGrafter"/>
</dbReference>
<evidence type="ECO:0000313" key="11">
    <source>
        <dbReference type="EMBL" id="KAH7026113.1"/>
    </source>
</evidence>
<comment type="similarity">
    <text evidence="2">Belongs to the nucleoporin Nup133 family.</text>
</comment>
<feature type="domain" description="Nucleoporin Nup133/Nup155-like C-terminal" evidence="9">
    <location>
        <begin position="685"/>
        <end position="1338"/>
    </location>
</feature>
<dbReference type="Proteomes" id="UP000756346">
    <property type="component" value="Unassembled WGS sequence"/>
</dbReference>
<accession>A0A9P9BMB5</accession>
<evidence type="ECO:0000256" key="7">
    <source>
        <dbReference type="ARBA" id="ARBA00023242"/>
    </source>
</evidence>